<reference evidence="6" key="1">
    <citation type="submission" date="2021-03" db="EMBL/GenBank/DDBJ databases">
        <authorList>
            <person name="Bekaert M."/>
        </authorList>
    </citation>
    <scope>NUCLEOTIDE SEQUENCE</scope>
</reference>
<dbReference type="GO" id="GO:0030971">
    <property type="term" value="F:receptor tyrosine kinase binding"/>
    <property type="evidence" value="ECO:0007669"/>
    <property type="project" value="TreeGrafter"/>
</dbReference>
<dbReference type="Gene3D" id="4.10.830.40">
    <property type="match status" value="1"/>
</dbReference>
<dbReference type="SUPFAM" id="SSF55550">
    <property type="entry name" value="SH2 domain"/>
    <property type="match status" value="1"/>
</dbReference>
<dbReference type="PROSITE" id="PS50119">
    <property type="entry name" value="ZF_BBOX"/>
    <property type="match status" value="1"/>
</dbReference>
<evidence type="ECO:0000313" key="7">
    <source>
        <dbReference type="Proteomes" id="UP000683360"/>
    </source>
</evidence>
<sequence length="185" mass="21311">MAEQSSETAAQSAFMCQFCDQQNVKWKCEDCGIFICSMCKEKIHSRLKSSNKHRVMSIKDIGKIPCFEDELWYHGKISRTEAVVLLQKYKYMGDGAFLVRESETSSGNYSLDVLINGKPIPIRINTKEESGRLMYFFTKNEHFDSLNEVIDLLKHKGYRAKQVETEHVTVYKVALADPIPKETIR</sequence>
<keyword evidence="7" id="KW-1185">Reference proteome</keyword>
<dbReference type="GO" id="GO:0005737">
    <property type="term" value="C:cytoplasm"/>
    <property type="evidence" value="ECO:0007669"/>
    <property type="project" value="TreeGrafter"/>
</dbReference>
<dbReference type="SUPFAM" id="SSF57845">
    <property type="entry name" value="B-box zinc-binding domain"/>
    <property type="match status" value="1"/>
</dbReference>
<dbReference type="GO" id="GO:0008270">
    <property type="term" value="F:zinc ion binding"/>
    <property type="evidence" value="ECO:0007669"/>
    <property type="project" value="UniProtKB-KW"/>
</dbReference>
<dbReference type="SMART" id="SM00252">
    <property type="entry name" value="SH2"/>
    <property type="match status" value="1"/>
</dbReference>
<dbReference type="EC" id="3.1.4.11" evidence="6"/>
<keyword evidence="1 3" id="KW-0727">SH2 domain</keyword>
<dbReference type="EMBL" id="CAJPWZ010001979">
    <property type="protein sequence ID" value="CAG2227869.1"/>
    <property type="molecule type" value="Genomic_DNA"/>
</dbReference>
<dbReference type="Pfam" id="PF00643">
    <property type="entry name" value="zf-B_box"/>
    <property type="match status" value="1"/>
</dbReference>
<dbReference type="Gene3D" id="3.30.505.10">
    <property type="entry name" value="SH2 domain"/>
    <property type="match status" value="1"/>
</dbReference>
<dbReference type="AlphaFoldDB" id="A0A8S3TBV7"/>
<dbReference type="InterPro" id="IPR000980">
    <property type="entry name" value="SH2"/>
</dbReference>
<gene>
    <name evidence="6" type="ORF">MEDL_40842</name>
</gene>
<dbReference type="CDD" id="cd19757">
    <property type="entry name" value="Bbox1"/>
    <property type="match status" value="1"/>
</dbReference>
<organism evidence="6 7">
    <name type="scientific">Mytilus edulis</name>
    <name type="common">Blue mussel</name>
    <dbReference type="NCBI Taxonomy" id="6550"/>
    <lineage>
        <taxon>Eukaryota</taxon>
        <taxon>Metazoa</taxon>
        <taxon>Spiralia</taxon>
        <taxon>Lophotrochozoa</taxon>
        <taxon>Mollusca</taxon>
        <taxon>Bivalvia</taxon>
        <taxon>Autobranchia</taxon>
        <taxon>Pteriomorphia</taxon>
        <taxon>Mytilida</taxon>
        <taxon>Mytiloidea</taxon>
        <taxon>Mytilidae</taxon>
        <taxon>Mytilinae</taxon>
        <taxon>Mytilus</taxon>
    </lineage>
</organism>
<evidence type="ECO:0000256" key="3">
    <source>
        <dbReference type="PROSITE-ProRule" id="PRU00191"/>
    </source>
</evidence>
<feature type="domain" description="B box-type" evidence="5">
    <location>
        <begin position="11"/>
        <end position="58"/>
    </location>
</feature>
<evidence type="ECO:0000259" key="4">
    <source>
        <dbReference type="PROSITE" id="PS50001"/>
    </source>
</evidence>
<keyword evidence="6" id="KW-0378">Hydrolase</keyword>
<dbReference type="InterPro" id="IPR036860">
    <property type="entry name" value="SH2_dom_sf"/>
</dbReference>
<feature type="domain" description="SH2" evidence="4">
    <location>
        <begin position="72"/>
        <end position="179"/>
    </location>
</feature>
<accession>A0A8S3TBV7</accession>
<evidence type="ECO:0000256" key="1">
    <source>
        <dbReference type="ARBA" id="ARBA00022999"/>
    </source>
</evidence>
<comment type="caution">
    <text evidence="6">The sequence shown here is derived from an EMBL/GenBank/DDBJ whole genome shotgun (WGS) entry which is preliminary data.</text>
</comment>
<dbReference type="GO" id="GO:0035591">
    <property type="term" value="F:signaling adaptor activity"/>
    <property type="evidence" value="ECO:0007669"/>
    <property type="project" value="TreeGrafter"/>
</dbReference>
<dbReference type="PANTHER" id="PTHR19969:SF5">
    <property type="entry name" value="CRK-LIKE PROTEIN"/>
    <property type="match status" value="1"/>
</dbReference>
<dbReference type="OrthoDB" id="5914531at2759"/>
<proteinExistence type="predicted"/>
<dbReference type="InterPro" id="IPR051184">
    <property type="entry name" value="Tyrosine-phos_adapter"/>
</dbReference>
<evidence type="ECO:0000259" key="5">
    <source>
        <dbReference type="PROSITE" id="PS50119"/>
    </source>
</evidence>
<keyword evidence="2" id="KW-0862">Zinc</keyword>
<dbReference type="PANTHER" id="PTHR19969">
    <property type="entry name" value="SH2-SH3 ADAPTOR PROTEIN-RELATED"/>
    <property type="match status" value="1"/>
</dbReference>
<evidence type="ECO:0000313" key="6">
    <source>
        <dbReference type="EMBL" id="CAG2227869.1"/>
    </source>
</evidence>
<dbReference type="PROSITE" id="PS50001">
    <property type="entry name" value="SH2"/>
    <property type="match status" value="1"/>
</dbReference>
<dbReference type="InterPro" id="IPR000315">
    <property type="entry name" value="Znf_B-box"/>
</dbReference>
<protein>
    <submittedName>
        <fullName evidence="6">PLCG1</fullName>
        <ecNumber evidence="6">3.1.4.11</ecNumber>
    </submittedName>
</protein>
<dbReference type="Proteomes" id="UP000683360">
    <property type="component" value="Unassembled WGS sequence"/>
</dbReference>
<keyword evidence="2" id="KW-0863">Zinc-finger</keyword>
<keyword evidence="2" id="KW-0479">Metal-binding</keyword>
<dbReference type="Pfam" id="PF00017">
    <property type="entry name" value="SH2"/>
    <property type="match status" value="1"/>
</dbReference>
<dbReference type="SMART" id="SM00336">
    <property type="entry name" value="BBOX"/>
    <property type="match status" value="1"/>
</dbReference>
<evidence type="ECO:0000256" key="2">
    <source>
        <dbReference type="PROSITE-ProRule" id="PRU00024"/>
    </source>
</evidence>
<dbReference type="GO" id="GO:0007167">
    <property type="term" value="P:enzyme-linked receptor protein signaling pathway"/>
    <property type="evidence" value="ECO:0007669"/>
    <property type="project" value="TreeGrafter"/>
</dbReference>
<dbReference type="GO" id="GO:0016477">
    <property type="term" value="P:cell migration"/>
    <property type="evidence" value="ECO:0007669"/>
    <property type="project" value="TreeGrafter"/>
</dbReference>
<dbReference type="PRINTS" id="PR00401">
    <property type="entry name" value="SH2DOMAIN"/>
</dbReference>
<dbReference type="GO" id="GO:0004435">
    <property type="term" value="F:phosphatidylinositol-4,5-bisphosphate phospholipase C activity"/>
    <property type="evidence" value="ECO:0007669"/>
    <property type="project" value="UniProtKB-EC"/>
</dbReference>
<name>A0A8S3TBV7_MYTED</name>